<dbReference type="EMBL" id="KN822129">
    <property type="protein sequence ID" value="KIM55687.1"/>
    <property type="molecule type" value="Genomic_DNA"/>
</dbReference>
<dbReference type="InParanoid" id="A0A0C2ZT07"/>
<reference evidence="1 2" key="1">
    <citation type="submission" date="2014-04" db="EMBL/GenBank/DDBJ databases">
        <authorList>
            <consortium name="DOE Joint Genome Institute"/>
            <person name="Kuo A."/>
            <person name="Kohler A."/>
            <person name="Nagy L.G."/>
            <person name="Floudas D."/>
            <person name="Copeland A."/>
            <person name="Barry K.W."/>
            <person name="Cichocki N."/>
            <person name="Veneault-Fourrey C."/>
            <person name="LaButti K."/>
            <person name="Lindquist E.A."/>
            <person name="Lipzen A."/>
            <person name="Lundell T."/>
            <person name="Morin E."/>
            <person name="Murat C."/>
            <person name="Sun H."/>
            <person name="Tunlid A."/>
            <person name="Henrissat B."/>
            <person name="Grigoriev I.V."/>
            <person name="Hibbett D.S."/>
            <person name="Martin F."/>
            <person name="Nordberg H.P."/>
            <person name="Cantor M.N."/>
            <person name="Hua S.X."/>
        </authorList>
    </citation>
    <scope>NUCLEOTIDE SEQUENCE [LARGE SCALE GENOMIC DNA]</scope>
    <source>
        <strain evidence="1 2">Foug A</strain>
    </source>
</reference>
<proteinExistence type="predicted"/>
<accession>A0A0C2ZT07</accession>
<organism evidence="1 2">
    <name type="scientific">Scleroderma citrinum Foug A</name>
    <dbReference type="NCBI Taxonomy" id="1036808"/>
    <lineage>
        <taxon>Eukaryota</taxon>
        <taxon>Fungi</taxon>
        <taxon>Dikarya</taxon>
        <taxon>Basidiomycota</taxon>
        <taxon>Agaricomycotina</taxon>
        <taxon>Agaricomycetes</taxon>
        <taxon>Agaricomycetidae</taxon>
        <taxon>Boletales</taxon>
        <taxon>Sclerodermatineae</taxon>
        <taxon>Sclerodermataceae</taxon>
        <taxon>Scleroderma</taxon>
    </lineage>
</organism>
<protein>
    <submittedName>
        <fullName evidence="1">Uncharacterized protein</fullName>
    </submittedName>
</protein>
<dbReference type="HOGENOM" id="CLU_2211491_0_0_1"/>
<sequence>MISESWMGWVSCIHGCDAQHIRVTAMMATKLVASSPQPWANRRTTSMHWWRRSDCNRTVIAVHSSHLDVGWGDNVAQEEGSDFNSPVCLTTRGNGRYICITSTTFSS</sequence>
<evidence type="ECO:0000313" key="1">
    <source>
        <dbReference type="EMBL" id="KIM55687.1"/>
    </source>
</evidence>
<dbReference type="AlphaFoldDB" id="A0A0C2ZT07"/>
<name>A0A0C2ZT07_9AGAM</name>
<evidence type="ECO:0000313" key="2">
    <source>
        <dbReference type="Proteomes" id="UP000053989"/>
    </source>
</evidence>
<reference evidence="2" key="2">
    <citation type="submission" date="2015-01" db="EMBL/GenBank/DDBJ databases">
        <title>Evolutionary Origins and Diversification of the Mycorrhizal Mutualists.</title>
        <authorList>
            <consortium name="DOE Joint Genome Institute"/>
            <consortium name="Mycorrhizal Genomics Consortium"/>
            <person name="Kohler A."/>
            <person name="Kuo A."/>
            <person name="Nagy L.G."/>
            <person name="Floudas D."/>
            <person name="Copeland A."/>
            <person name="Barry K.W."/>
            <person name="Cichocki N."/>
            <person name="Veneault-Fourrey C."/>
            <person name="LaButti K."/>
            <person name="Lindquist E.A."/>
            <person name="Lipzen A."/>
            <person name="Lundell T."/>
            <person name="Morin E."/>
            <person name="Murat C."/>
            <person name="Riley R."/>
            <person name="Ohm R."/>
            <person name="Sun H."/>
            <person name="Tunlid A."/>
            <person name="Henrissat B."/>
            <person name="Grigoriev I.V."/>
            <person name="Hibbett D.S."/>
            <person name="Martin F."/>
        </authorList>
    </citation>
    <scope>NUCLEOTIDE SEQUENCE [LARGE SCALE GENOMIC DNA]</scope>
    <source>
        <strain evidence="2">Foug A</strain>
    </source>
</reference>
<gene>
    <name evidence="1" type="ORF">SCLCIDRAFT_289557</name>
</gene>
<keyword evidence="2" id="KW-1185">Reference proteome</keyword>
<dbReference type="Proteomes" id="UP000053989">
    <property type="component" value="Unassembled WGS sequence"/>
</dbReference>